<proteinExistence type="predicted"/>
<organism evidence="1 2">
    <name type="scientific">Rufibacter roseus</name>
    <dbReference type="NCBI Taxonomy" id="1567108"/>
    <lineage>
        <taxon>Bacteria</taxon>
        <taxon>Pseudomonadati</taxon>
        <taxon>Bacteroidota</taxon>
        <taxon>Cytophagia</taxon>
        <taxon>Cytophagales</taxon>
        <taxon>Hymenobacteraceae</taxon>
        <taxon>Rufibacter</taxon>
    </lineage>
</organism>
<comment type="caution">
    <text evidence="1">The sequence shown here is derived from an EMBL/GenBank/DDBJ whole genome shotgun (WGS) entry which is preliminary data.</text>
</comment>
<evidence type="ECO:0000313" key="1">
    <source>
        <dbReference type="EMBL" id="MFC6999895.1"/>
    </source>
</evidence>
<protein>
    <submittedName>
        <fullName evidence="1">Uncharacterized protein</fullName>
    </submittedName>
</protein>
<dbReference type="Proteomes" id="UP001596405">
    <property type="component" value="Unassembled WGS sequence"/>
</dbReference>
<accession>A0ABW2DQA7</accession>
<sequence>MPRFKDMISEGQSPEMQGAIYWCESRIRYYPEDQWLQWCRNRFKEDFLLDIEGLYLEAYYYGHEDLYTYAEFVEEVIDMIRAYYFLNGGEMTVEEKRLSEKMNSESLFTKATLKDVPDTDPAKIQLELEDGVAYISKKSGWVLSQF</sequence>
<evidence type="ECO:0000313" key="2">
    <source>
        <dbReference type="Proteomes" id="UP001596405"/>
    </source>
</evidence>
<reference evidence="2" key="1">
    <citation type="journal article" date="2019" name="Int. J. Syst. Evol. Microbiol.">
        <title>The Global Catalogue of Microorganisms (GCM) 10K type strain sequencing project: providing services to taxonomists for standard genome sequencing and annotation.</title>
        <authorList>
            <consortium name="The Broad Institute Genomics Platform"/>
            <consortium name="The Broad Institute Genome Sequencing Center for Infectious Disease"/>
            <person name="Wu L."/>
            <person name="Ma J."/>
        </authorList>
    </citation>
    <scope>NUCLEOTIDE SEQUENCE [LARGE SCALE GENOMIC DNA]</scope>
    <source>
        <strain evidence="2">CGMCC 4.7393</strain>
    </source>
</reference>
<dbReference type="EMBL" id="JBHSYQ010000016">
    <property type="protein sequence ID" value="MFC6999895.1"/>
    <property type="molecule type" value="Genomic_DNA"/>
</dbReference>
<keyword evidence="2" id="KW-1185">Reference proteome</keyword>
<name>A0ABW2DQA7_9BACT</name>
<dbReference type="RefSeq" id="WP_153042206.1">
    <property type="nucleotide sequence ID" value="NZ_LRML01000008.1"/>
</dbReference>
<gene>
    <name evidence="1" type="ORF">ACFQHR_19825</name>
</gene>